<proteinExistence type="predicted"/>
<feature type="compositionally biased region" description="Pro residues" evidence="1">
    <location>
        <begin position="480"/>
        <end position="489"/>
    </location>
</feature>
<evidence type="ECO:0000313" key="4">
    <source>
        <dbReference type="EMBL" id="OBI31323.1"/>
    </source>
</evidence>
<dbReference type="AlphaFoldDB" id="A0A1A2NLW4"/>
<keyword evidence="2" id="KW-0472">Membrane</keyword>
<evidence type="ECO:0000259" key="3">
    <source>
        <dbReference type="Pfam" id="PF23717"/>
    </source>
</evidence>
<feature type="transmembrane region" description="Helical" evidence="2">
    <location>
        <begin position="312"/>
        <end position="335"/>
    </location>
</feature>
<sequence length="489" mass="49248">MSVAPSTVRMVLVEGESANGVTVEHDDFEVGAGAQSAPERVVSAILGTREGAREGGYQLSSTGVTWTNPGEAAALRDALVSHKVENVMLVSAFLAAAALAQAVGSATSYERTALLFVEPDVATLAVVNSDDGSISEIHRQPLSRDDASAVGELTEMVAGAPRLESRPDALFVVGAGGVNVAAIKPELDKASTLPVSAPEEPDMALARGAALASAHAPLFTSSTRAMAWAQDPGTGALGPGLVQAGYAYVAPESVDYNATSDIEPLAYSAVPDFADSGYLPSGIQDVVDRPELVDSRLLDFSTGVQQRERKPMLVTGGVAALFVVGVLALAVALAVGMRAANHHGPDVRANVVTHQPRPPKAAVPPPAPPPAPAPAPQPEAHPAPPQAPAPVPRAPAPAPAAPAPAAPPPPPPPPALPPPMIPNLNIPGLPGGPPILGPPRGGWGRGGWGDDDWGPGGGHGRGGGHGGGHGKGRGGGGIPIPLPIPGLHF</sequence>
<evidence type="ECO:0000313" key="5">
    <source>
        <dbReference type="Proteomes" id="UP000093943"/>
    </source>
</evidence>
<feature type="region of interest" description="Disordered" evidence="1">
    <location>
        <begin position="349"/>
        <end position="489"/>
    </location>
</feature>
<dbReference type="EMBL" id="LZKG01000060">
    <property type="protein sequence ID" value="OBI31323.1"/>
    <property type="molecule type" value="Genomic_DNA"/>
</dbReference>
<gene>
    <name evidence="4" type="ORF">A5710_18290</name>
</gene>
<organism evidence="4 5">
    <name type="scientific">Mycolicibacter sinensis (strain JDM601)</name>
    <name type="common">Mycobacterium sinense</name>
    <dbReference type="NCBI Taxonomy" id="875328"/>
    <lineage>
        <taxon>Bacteria</taxon>
        <taxon>Bacillati</taxon>
        <taxon>Actinomycetota</taxon>
        <taxon>Actinomycetes</taxon>
        <taxon>Mycobacteriales</taxon>
        <taxon>Mycobacteriaceae</taxon>
        <taxon>Mycolicibacter</taxon>
    </lineage>
</organism>
<keyword evidence="2" id="KW-1133">Transmembrane helix</keyword>
<comment type="caution">
    <text evidence="4">The sequence shown here is derived from an EMBL/GenBank/DDBJ whole genome shotgun (WGS) entry which is preliminary data.</text>
</comment>
<reference evidence="5" key="1">
    <citation type="submission" date="2016-06" db="EMBL/GenBank/DDBJ databases">
        <authorList>
            <person name="Sutton G."/>
            <person name="Brinkac L."/>
            <person name="Sanka R."/>
            <person name="Adams M."/>
            <person name="Lau E."/>
            <person name="Sam S."/>
            <person name="Sreng N."/>
            <person name="Him V."/>
            <person name="Kerleguer A."/>
            <person name="Cheng S."/>
        </authorList>
    </citation>
    <scope>NUCLEOTIDE SEQUENCE [LARGE SCALE GENOMIC DNA]</scope>
    <source>
        <strain evidence="5">E1876</strain>
    </source>
</reference>
<feature type="compositionally biased region" description="Pro residues" evidence="1">
    <location>
        <begin position="356"/>
        <end position="421"/>
    </location>
</feature>
<feature type="domain" description="DUF7159" evidence="3">
    <location>
        <begin position="1"/>
        <end position="223"/>
    </location>
</feature>
<name>A0A1A2NLW4_MYCSD</name>
<evidence type="ECO:0000256" key="1">
    <source>
        <dbReference type="SAM" id="MobiDB-lite"/>
    </source>
</evidence>
<dbReference type="InterPro" id="IPR055583">
    <property type="entry name" value="DUF7159"/>
</dbReference>
<keyword evidence="2" id="KW-0812">Transmembrane</keyword>
<protein>
    <recommendedName>
        <fullName evidence="3">DUF7159 domain-containing protein</fullName>
    </recommendedName>
</protein>
<accession>A0A1A2NLW4</accession>
<feature type="compositionally biased region" description="Gly residues" evidence="1">
    <location>
        <begin position="454"/>
        <end position="478"/>
    </location>
</feature>
<dbReference type="Pfam" id="PF23717">
    <property type="entry name" value="DUF7159"/>
    <property type="match status" value="1"/>
</dbReference>
<dbReference type="Proteomes" id="UP000093943">
    <property type="component" value="Unassembled WGS sequence"/>
</dbReference>
<evidence type="ECO:0000256" key="2">
    <source>
        <dbReference type="SAM" id="Phobius"/>
    </source>
</evidence>